<dbReference type="AlphaFoldDB" id="A0A9P8PU49"/>
<dbReference type="EMBL" id="JAEUBF010000443">
    <property type="protein sequence ID" value="KAH3678398.1"/>
    <property type="molecule type" value="Genomic_DNA"/>
</dbReference>
<dbReference type="OrthoDB" id="3979958at2759"/>
<protein>
    <submittedName>
        <fullName evidence="2">Uncharacterized protein</fullName>
    </submittedName>
</protein>
<feature type="region of interest" description="Disordered" evidence="1">
    <location>
        <begin position="42"/>
        <end position="61"/>
    </location>
</feature>
<feature type="region of interest" description="Disordered" evidence="1">
    <location>
        <begin position="87"/>
        <end position="106"/>
    </location>
</feature>
<reference evidence="2" key="1">
    <citation type="journal article" date="2021" name="Open Biol.">
        <title>Shared evolutionary footprints suggest mitochondrial oxidative damage underlies multiple complex I losses in fungi.</title>
        <authorList>
            <person name="Schikora-Tamarit M.A."/>
            <person name="Marcet-Houben M."/>
            <person name="Nosek J."/>
            <person name="Gabaldon T."/>
        </authorList>
    </citation>
    <scope>NUCLEOTIDE SEQUENCE</scope>
    <source>
        <strain evidence="2">CBS6341</strain>
    </source>
</reference>
<keyword evidence="3" id="KW-1185">Reference proteome</keyword>
<gene>
    <name evidence="2" type="ORF">WICMUC_001415</name>
</gene>
<comment type="caution">
    <text evidence="2">The sequence shown here is derived from an EMBL/GenBank/DDBJ whole genome shotgun (WGS) entry which is preliminary data.</text>
</comment>
<feature type="compositionally biased region" description="Low complexity" evidence="1">
    <location>
        <begin position="52"/>
        <end position="61"/>
    </location>
</feature>
<accession>A0A9P8PU49</accession>
<evidence type="ECO:0000313" key="2">
    <source>
        <dbReference type="EMBL" id="KAH3678398.1"/>
    </source>
</evidence>
<reference evidence="2" key="2">
    <citation type="submission" date="2021-01" db="EMBL/GenBank/DDBJ databases">
        <authorList>
            <person name="Schikora-Tamarit M.A."/>
        </authorList>
    </citation>
    <scope>NUCLEOTIDE SEQUENCE</scope>
    <source>
        <strain evidence="2">CBS6341</strain>
    </source>
</reference>
<dbReference type="Proteomes" id="UP000769528">
    <property type="component" value="Unassembled WGS sequence"/>
</dbReference>
<sequence length="106" mass="11535">MSGIFDKYLNMINGSKNTSGQMNTSVNTSKYTSQIYAKDHYVPYQKKERRSSSVSSESSGIGSIESLDAAGIGSNAQAEVDILKAGLQTNPPVKKRLSEPNNRVNF</sequence>
<proteinExistence type="predicted"/>
<evidence type="ECO:0000313" key="3">
    <source>
        <dbReference type="Proteomes" id="UP000769528"/>
    </source>
</evidence>
<name>A0A9P8PU49_9ASCO</name>
<organism evidence="2 3">
    <name type="scientific">Wickerhamomyces mucosus</name>
    <dbReference type="NCBI Taxonomy" id="1378264"/>
    <lineage>
        <taxon>Eukaryota</taxon>
        <taxon>Fungi</taxon>
        <taxon>Dikarya</taxon>
        <taxon>Ascomycota</taxon>
        <taxon>Saccharomycotina</taxon>
        <taxon>Saccharomycetes</taxon>
        <taxon>Phaffomycetales</taxon>
        <taxon>Wickerhamomycetaceae</taxon>
        <taxon>Wickerhamomyces</taxon>
    </lineage>
</organism>
<evidence type="ECO:0000256" key="1">
    <source>
        <dbReference type="SAM" id="MobiDB-lite"/>
    </source>
</evidence>